<evidence type="ECO:0000313" key="3">
    <source>
        <dbReference type="Proteomes" id="UP000199377"/>
    </source>
</evidence>
<evidence type="ECO:0000256" key="1">
    <source>
        <dbReference type="SAM" id="Phobius"/>
    </source>
</evidence>
<dbReference type="AlphaFoldDB" id="A0A1I3PX78"/>
<sequence length="183" mass="19090">MNDTAINPSTTLGAAIAGAVRALFTRPGLVTMALAGACATVAFDFFGQSLSPMLGFANLAPVPLANNVIQTLFGTAYRPGAEFLHYFAGMVAYPLGWMVLAHPIARALAPGLGWAVPAVLYGVLLWVFALYVMAHLVAGNPAFLGFTGITWVALVGHVLFAIVAARVVAWRDSTGEAGQWATA</sequence>
<accession>A0A1I3PX78</accession>
<evidence type="ECO:0008006" key="4">
    <source>
        <dbReference type="Google" id="ProtNLM"/>
    </source>
</evidence>
<name>A0A1I3PX78_9RHOB</name>
<gene>
    <name evidence="2" type="ORF">SAMN05216258_12215</name>
</gene>
<reference evidence="2 3" key="1">
    <citation type="submission" date="2016-10" db="EMBL/GenBank/DDBJ databases">
        <authorList>
            <person name="de Groot N.N."/>
        </authorList>
    </citation>
    <scope>NUCLEOTIDE SEQUENCE [LARGE SCALE GENOMIC DNA]</scope>
    <source>
        <strain evidence="2 3">CGMCC 1.11030</strain>
    </source>
</reference>
<keyword evidence="1" id="KW-0472">Membrane</keyword>
<dbReference type="EMBL" id="FOQH01000022">
    <property type="protein sequence ID" value="SFJ26233.1"/>
    <property type="molecule type" value="Genomic_DNA"/>
</dbReference>
<feature type="transmembrane region" description="Helical" evidence="1">
    <location>
        <begin position="112"/>
        <end position="137"/>
    </location>
</feature>
<keyword evidence="3" id="KW-1185">Reference proteome</keyword>
<feature type="transmembrane region" description="Helical" evidence="1">
    <location>
        <begin position="29"/>
        <end position="47"/>
    </location>
</feature>
<dbReference type="STRING" id="1114924.SAMN05216258_12215"/>
<feature type="transmembrane region" description="Helical" evidence="1">
    <location>
        <begin position="143"/>
        <end position="165"/>
    </location>
</feature>
<keyword evidence="1" id="KW-0812">Transmembrane</keyword>
<feature type="transmembrane region" description="Helical" evidence="1">
    <location>
        <begin position="83"/>
        <end position="100"/>
    </location>
</feature>
<dbReference type="Proteomes" id="UP000199377">
    <property type="component" value="Unassembled WGS sequence"/>
</dbReference>
<dbReference type="RefSeq" id="WP_245779294.1">
    <property type="nucleotide sequence ID" value="NZ_FOQH01000022.1"/>
</dbReference>
<evidence type="ECO:0000313" key="2">
    <source>
        <dbReference type="EMBL" id="SFJ26233.1"/>
    </source>
</evidence>
<proteinExistence type="predicted"/>
<protein>
    <recommendedName>
        <fullName evidence="4">DUF1440 domain-containing protein</fullName>
    </recommendedName>
</protein>
<keyword evidence="1" id="KW-1133">Transmembrane helix</keyword>
<organism evidence="2 3">
    <name type="scientific">Albimonas pacifica</name>
    <dbReference type="NCBI Taxonomy" id="1114924"/>
    <lineage>
        <taxon>Bacteria</taxon>
        <taxon>Pseudomonadati</taxon>
        <taxon>Pseudomonadota</taxon>
        <taxon>Alphaproteobacteria</taxon>
        <taxon>Rhodobacterales</taxon>
        <taxon>Paracoccaceae</taxon>
        <taxon>Albimonas</taxon>
    </lineage>
</organism>